<evidence type="ECO:0000259" key="7">
    <source>
        <dbReference type="Pfam" id="PF00561"/>
    </source>
</evidence>
<comment type="catalytic activity">
    <reaction evidence="5">
        <text>[phosphatase 2A protein]-C-terminal L-leucine methyl ester + H2O = [phosphatase 2A protein]-C-terminal L-leucine + methanol + H(+)</text>
        <dbReference type="Rhea" id="RHEA:48548"/>
        <dbReference type="Rhea" id="RHEA-COMP:12134"/>
        <dbReference type="Rhea" id="RHEA-COMP:12135"/>
        <dbReference type="ChEBI" id="CHEBI:15377"/>
        <dbReference type="ChEBI" id="CHEBI:15378"/>
        <dbReference type="ChEBI" id="CHEBI:17790"/>
        <dbReference type="ChEBI" id="CHEBI:90516"/>
        <dbReference type="ChEBI" id="CHEBI:90517"/>
        <dbReference type="EC" id="3.1.1.89"/>
    </reaction>
</comment>
<dbReference type="Proteomes" id="UP000236333">
    <property type="component" value="Unassembled WGS sequence"/>
</dbReference>
<accession>A0A2J7ZX07</accession>
<keyword evidence="4" id="KW-0378">Hydrolase</keyword>
<name>A0A2J7ZX07_9CHLO</name>
<dbReference type="InterPro" id="IPR016812">
    <property type="entry name" value="PPase_methylesterase_euk"/>
</dbReference>
<dbReference type="OrthoDB" id="194865at2759"/>
<feature type="domain" description="AB hydrolase-1" evidence="7">
    <location>
        <begin position="209"/>
        <end position="272"/>
    </location>
</feature>
<evidence type="ECO:0000256" key="3">
    <source>
        <dbReference type="ARBA" id="ARBA00022487"/>
    </source>
</evidence>
<gene>
    <name evidence="8" type="ORF">TSOC_008934</name>
</gene>
<reference evidence="8 9" key="1">
    <citation type="journal article" date="2017" name="Mol. Biol. Evol.">
        <title>The 4-celled Tetrabaena socialis nuclear genome reveals the essential components for genetic control of cell number at the origin of multicellularity in the volvocine lineage.</title>
        <authorList>
            <person name="Featherston J."/>
            <person name="Arakaki Y."/>
            <person name="Hanschen E.R."/>
            <person name="Ferris P.J."/>
            <person name="Michod R.E."/>
            <person name="Olson B.J.S.C."/>
            <person name="Nozaki H."/>
            <person name="Durand P.M."/>
        </authorList>
    </citation>
    <scope>NUCLEOTIDE SEQUENCE [LARGE SCALE GENOMIC DNA]</scope>
    <source>
        <strain evidence="8 9">NIES-571</strain>
    </source>
</reference>
<dbReference type="EMBL" id="PGGS01000358">
    <property type="protein sequence ID" value="PNH04810.1"/>
    <property type="molecule type" value="Genomic_DNA"/>
</dbReference>
<dbReference type="Gene3D" id="3.40.50.1820">
    <property type="entry name" value="alpha/beta hydrolase"/>
    <property type="match status" value="1"/>
</dbReference>
<comment type="similarity">
    <text evidence="1">Belongs to the AB hydrolase superfamily.</text>
</comment>
<dbReference type="PANTHER" id="PTHR14189:SF0">
    <property type="entry name" value="PROTEIN PHOSPHATASE METHYLESTERASE 1"/>
    <property type="match status" value="1"/>
</dbReference>
<dbReference type="Pfam" id="PF00561">
    <property type="entry name" value="Abhydrolase_1"/>
    <property type="match status" value="1"/>
</dbReference>
<dbReference type="SUPFAM" id="SSF53474">
    <property type="entry name" value="alpha/beta-Hydrolases"/>
    <property type="match status" value="1"/>
</dbReference>
<feature type="compositionally biased region" description="Low complexity" evidence="6">
    <location>
        <begin position="306"/>
        <end position="316"/>
    </location>
</feature>
<feature type="region of interest" description="Disordered" evidence="6">
    <location>
        <begin position="306"/>
        <end position="367"/>
    </location>
</feature>
<keyword evidence="3" id="KW-0719">Serine esterase</keyword>
<proteinExistence type="inferred from homology"/>
<dbReference type="AlphaFoldDB" id="A0A2J7ZX07"/>
<evidence type="ECO:0000313" key="9">
    <source>
        <dbReference type="Proteomes" id="UP000236333"/>
    </source>
</evidence>
<comment type="caution">
    <text evidence="8">The sequence shown here is derived from an EMBL/GenBank/DDBJ whole genome shotgun (WGS) entry which is preliminary data.</text>
</comment>
<evidence type="ECO:0000313" key="8">
    <source>
        <dbReference type="EMBL" id="PNH04810.1"/>
    </source>
</evidence>
<evidence type="ECO:0000256" key="4">
    <source>
        <dbReference type="ARBA" id="ARBA00022801"/>
    </source>
</evidence>
<dbReference type="InterPro" id="IPR000073">
    <property type="entry name" value="AB_hydrolase_1"/>
</dbReference>
<dbReference type="InterPro" id="IPR029058">
    <property type="entry name" value="AB_hydrolase_fold"/>
</dbReference>
<evidence type="ECO:0000256" key="1">
    <source>
        <dbReference type="ARBA" id="ARBA00008645"/>
    </source>
</evidence>
<dbReference type="GO" id="GO:0051723">
    <property type="term" value="F:protein methylesterase activity"/>
    <property type="evidence" value="ECO:0007669"/>
    <property type="project" value="UniProtKB-EC"/>
</dbReference>
<evidence type="ECO:0000256" key="6">
    <source>
        <dbReference type="SAM" id="MobiDB-lite"/>
    </source>
</evidence>
<dbReference type="EC" id="3.1.1.89" evidence="2"/>
<evidence type="ECO:0000256" key="2">
    <source>
        <dbReference type="ARBA" id="ARBA00013111"/>
    </source>
</evidence>
<sequence length="415" mass="40055">MMEGLSTLKLRSSWGGSAAAAASTAATAASAFASSLNASDAFPLPPPAAAPLARLAPPAPPSALPAAPLLAGAGFLAPAAGEAFLPPAAAAAVEGAGGGGSARARLLPVSCGLGTDLAAPFFGASASTITTSSSSSSSSSTTRPFFFAGGCAFWGLARPTIPAGVFAVPRPRGPTAMPGWQVYWDERRQVHLPSRGGTVNVYLAGGSGPVVLCVHGGGYTGLTWSLVAAKLKLGYRVVAPDMRGHGLTATDSDTDFSRQTMADDIVAIWEHLFGGAGGTAPAAAGGTAGTAGGTCSGTAAAAAPIAGGATSSSGQGAAAGTGGATASATHTGPPDARSGQPSPPASHGPPTEAAPAPPSPDGPPAVVLVGHSMGGGLAVWAAAARRIQRLEGVVVLDVVEGTALGGWRGSNLTSS</sequence>
<keyword evidence="9" id="KW-1185">Reference proteome</keyword>
<evidence type="ECO:0000256" key="5">
    <source>
        <dbReference type="ARBA" id="ARBA00049203"/>
    </source>
</evidence>
<protein>
    <recommendedName>
        <fullName evidence="2">protein phosphatase methylesterase-1</fullName>
        <ecNumber evidence="2">3.1.1.89</ecNumber>
    </recommendedName>
</protein>
<organism evidence="8 9">
    <name type="scientific">Tetrabaena socialis</name>
    <dbReference type="NCBI Taxonomy" id="47790"/>
    <lineage>
        <taxon>Eukaryota</taxon>
        <taxon>Viridiplantae</taxon>
        <taxon>Chlorophyta</taxon>
        <taxon>core chlorophytes</taxon>
        <taxon>Chlorophyceae</taxon>
        <taxon>CS clade</taxon>
        <taxon>Chlamydomonadales</taxon>
        <taxon>Tetrabaenaceae</taxon>
        <taxon>Tetrabaena</taxon>
    </lineage>
</organism>
<dbReference type="PANTHER" id="PTHR14189">
    <property type="entry name" value="PROTEIN PHOSPHATASE METHYLESTERASE-1 RELATED"/>
    <property type="match status" value="1"/>
</dbReference>